<evidence type="ECO:0000256" key="1">
    <source>
        <dbReference type="SAM" id="MobiDB-lite"/>
    </source>
</evidence>
<dbReference type="PANTHER" id="PTHR13132:SF29">
    <property type="entry name" value="ALPHA-(1,6)-FUCOSYLTRANSFERASE"/>
    <property type="match status" value="1"/>
</dbReference>
<sequence length="631" mass="69864">MVGRKTPASINTAYNVLLDLECQEQRRLLDGGQPRVSPGRGIPTQPRLLRPMYATSNVQLSPLLQRTPKTGEDALTPRGVIRSNEIHEKSYDEVAFDDSKLEAGDTTTLIGGRKFDNDDDGDDDWNDPGEGLGRVTFLCLITVALGLLGLLLFMGKAIDTFDETGSGKGLSKLLANHSQESLLATFPFSPSYYLKDCPSSQPQVGHAHPSTPTPHSSMGLSSTFELIDQPSSSQATIQNQTAYSETDQDGKPICEKSLTYLLDDDFGFTFHLNAISLAASLAEKDSRAFFIVDAEWDRGTWRDHFIKLPDPGCAPPPPSEMVGCPRSTRHWILTSSILSAHFTKEFDDNFGDVEDPDQVILEPVAGIIPYSRRSIYDMARSTLMRLFILSETDDQLIRKTKQEIIQSAVWGPSSDKNLPPFISVHIRKGDRHPHDPAHKYDYVPINYYIDTINSTWTRLREADSTLPESPNVYLASDTPLALEQMRALTPASWKFFHLSEAKSPEISMIAHPHEYSQLHFHAHILSERVGYTRGQIIDMAFLGGGWPKPDSSVMLSSTDFEKPLATICTVSSNMCQFAALQLGWTEAFEESKWINLDLPLSVGWMGIEVPAANTGDSNPDGHGHGGAHHSH</sequence>
<feature type="region of interest" description="Disordered" evidence="1">
    <location>
        <begin position="199"/>
        <end position="221"/>
    </location>
</feature>
<dbReference type="Gene3D" id="3.40.50.11350">
    <property type="match status" value="1"/>
</dbReference>
<dbReference type="GO" id="GO:0046921">
    <property type="term" value="F:alpha-(1-&gt;6)-fucosyltransferase activity"/>
    <property type="evidence" value="ECO:0007669"/>
    <property type="project" value="TreeGrafter"/>
</dbReference>
<proteinExistence type="predicted"/>
<comment type="caution">
    <text evidence="3">The sequence shown here is derived from an EMBL/GenBank/DDBJ whole genome shotgun (WGS) entry which is preliminary data.</text>
</comment>
<keyword evidence="4" id="KW-1185">Reference proteome</keyword>
<dbReference type="OrthoDB" id="2392789at2759"/>
<reference evidence="3 4" key="1">
    <citation type="submission" date="2019-05" db="EMBL/GenBank/DDBJ databases">
        <title>Emergence of the Ug99 lineage of the wheat stem rust pathogen through somatic hybridization.</title>
        <authorList>
            <person name="Li F."/>
            <person name="Upadhyaya N.M."/>
            <person name="Sperschneider J."/>
            <person name="Matny O."/>
            <person name="Nguyen-Phuc H."/>
            <person name="Mago R."/>
            <person name="Raley C."/>
            <person name="Miller M.E."/>
            <person name="Silverstein K.A.T."/>
            <person name="Henningsen E."/>
            <person name="Hirsch C.D."/>
            <person name="Visser B."/>
            <person name="Pretorius Z.A."/>
            <person name="Steffenson B.J."/>
            <person name="Schwessinger B."/>
            <person name="Dodds P.N."/>
            <person name="Figueroa M."/>
        </authorList>
    </citation>
    <scope>NUCLEOTIDE SEQUENCE [LARGE SCALE GENOMIC DNA]</scope>
    <source>
        <strain evidence="3">21-0</strain>
    </source>
</reference>
<organism evidence="3 4">
    <name type="scientific">Puccinia graminis f. sp. tritici</name>
    <dbReference type="NCBI Taxonomy" id="56615"/>
    <lineage>
        <taxon>Eukaryota</taxon>
        <taxon>Fungi</taxon>
        <taxon>Dikarya</taxon>
        <taxon>Basidiomycota</taxon>
        <taxon>Pucciniomycotina</taxon>
        <taxon>Pucciniomycetes</taxon>
        <taxon>Pucciniales</taxon>
        <taxon>Pucciniaceae</taxon>
        <taxon>Puccinia</taxon>
    </lineage>
</organism>
<dbReference type="Proteomes" id="UP000324748">
    <property type="component" value="Unassembled WGS sequence"/>
</dbReference>
<protein>
    <submittedName>
        <fullName evidence="3">Uncharacterized protein</fullName>
    </submittedName>
</protein>
<evidence type="ECO:0000256" key="2">
    <source>
        <dbReference type="SAM" id="Phobius"/>
    </source>
</evidence>
<keyword evidence="2" id="KW-0812">Transmembrane</keyword>
<accession>A0A5B0P7M2</accession>
<dbReference type="GO" id="GO:0006487">
    <property type="term" value="P:protein N-linked glycosylation"/>
    <property type="evidence" value="ECO:0007669"/>
    <property type="project" value="TreeGrafter"/>
</dbReference>
<feature type="transmembrane region" description="Helical" evidence="2">
    <location>
        <begin position="135"/>
        <end position="154"/>
    </location>
</feature>
<name>A0A5B0P7M2_PUCGR</name>
<keyword evidence="2" id="KW-0472">Membrane</keyword>
<evidence type="ECO:0000313" key="4">
    <source>
        <dbReference type="Proteomes" id="UP000324748"/>
    </source>
</evidence>
<gene>
    <name evidence="3" type="ORF">PGT21_008802</name>
</gene>
<dbReference type="EMBL" id="VSWC01000066">
    <property type="protein sequence ID" value="KAA1097495.1"/>
    <property type="molecule type" value="Genomic_DNA"/>
</dbReference>
<dbReference type="PANTHER" id="PTHR13132">
    <property type="entry name" value="ALPHA- 1,6 -FUCOSYLTRANSFERASE"/>
    <property type="match status" value="1"/>
</dbReference>
<evidence type="ECO:0000313" key="3">
    <source>
        <dbReference type="EMBL" id="KAA1097495.1"/>
    </source>
</evidence>
<keyword evidence="2" id="KW-1133">Transmembrane helix</keyword>
<feature type="region of interest" description="Disordered" evidence="1">
    <location>
        <begin position="611"/>
        <end position="631"/>
    </location>
</feature>
<dbReference type="AlphaFoldDB" id="A0A5B0P7M2"/>